<reference evidence="2" key="1">
    <citation type="submission" date="2022-10" db="EMBL/GenBank/DDBJ databases">
        <title>Culturing micro-colonial fungi from biological soil crusts in the Mojave desert and describing Neophaeococcomyces mojavensis, and introducing the new genera and species Taxawa tesnikishii.</title>
        <authorList>
            <person name="Kurbessoian T."/>
            <person name="Stajich J.E."/>
        </authorList>
    </citation>
    <scope>NUCLEOTIDE SEQUENCE</scope>
    <source>
        <strain evidence="2">TK_41</strain>
    </source>
</reference>
<dbReference type="Proteomes" id="UP001172673">
    <property type="component" value="Unassembled WGS sequence"/>
</dbReference>
<comment type="caution">
    <text evidence="2">The sequence shown here is derived from an EMBL/GenBank/DDBJ whole genome shotgun (WGS) entry which is preliminary data.</text>
</comment>
<organism evidence="2 3">
    <name type="scientific">Cladophialophora chaetospira</name>
    <dbReference type="NCBI Taxonomy" id="386627"/>
    <lineage>
        <taxon>Eukaryota</taxon>
        <taxon>Fungi</taxon>
        <taxon>Dikarya</taxon>
        <taxon>Ascomycota</taxon>
        <taxon>Pezizomycotina</taxon>
        <taxon>Eurotiomycetes</taxon>
        <taxon>Chaetothyriomycetidae</taxon>
        <taxon>Chaetothyriales</taxon>
        <taxon>Herpotrichiellaceae</taxon>
        <taxon>Cladophialophora</taxon>
    </lineage>
</organism>
<dbReference type="AlphaFoldDB" id="A0AA38X6W1"/>
<feature type="compositionally biased region" description="Polar residues" evidence="1">
    <location>
        <begin position="39"/>
        <end position="51"/>
    </location>
</feature>
<feature type="compositionally biased region" description="Polar residues" evidence="1">
    <location>
        <begin position="17"/>
        <end position="27"/>
    </location>
</feature>
<feature type="region of interest" description="Disordered" evidence="1">
    <location>
        <begin position="1"/>
        <end position="66"/>
    </location>
</feature>
<dbReference type="PANTHER" id="PTHR47784">
    <property type="entry name" value="STEROL UPTAKE CONTROL PROTEIN 2"/>
    <property type="match status" value="1"/>
</dbReference>
<accession>A0AA38X6W1</accession>
<gene>
    <name evidence="2" type="ORF">H2200_007943</name>
</gene>
<protein>
    <submittedName>
        <fullName evidence="2">Uncharacterized protein</fullName>
    </submittedName>
</protein>
<dbReference type="InterPro" id="IPR053157">
    <property type="entry name" value="Sterol_Uptake_Regulator"/>
</dbReference>
<proteinExistence type="predicted"/>
<evidence type="ECO:0000313" key="2">
    <source>
        <dbReference type="EMBL" id="KAJ9607864.1"/>
    </source>
</evidence>
<dbReference type="GO" id="GO:0001228">
    <property type="term" value="F:DNA-binding transcription activator activity, RNA polymerase II-specific"/>
    <property type="evidence" value="ECO:0007669"/>
    <property type="project" value="TreeGrafter"/>
</dbReference>
<evidence type="ECO:0000256" key="1">
    <source>
        <dbReference type="SAM" id="MobiDB-lite"/>
    </source>
</evidence>
<sequence length="409" mass="44974">MQCHPGAPIKRAGAGASSANKRTSNATREVHPAAGASCAESSTSISPNKNGGPTPPKALTNGLSGSEEPLFPRNARLLELQLMHRWSTVTYKSMVTPAAEDDYVWQHKLPVWSLQYDFVLHGLLALTAFEVASSSSAAEKSEQYVHAASQYQDLALGEFRKHLAKQGVRHAPDTSSYEPVLAFSLILMGLALASAQFTHASERDYASSTNMVDNTITHYELVRGCEAILGDQGEEYLASNPYVQKLTRFEDLPRLPVDSPSAAVIAKLNEVNERRLTSTVAEAYEARVQHVKYFEACKKAIGLLQEMEAKCVRDREGYQGYVLGWLNMAGDEYVSAIKDGDQVSLLVLMHWGAIVEKLSEQVWWARRFGGLLVEEIARRVGREGDDDLVRDVVASAIEMAMSAGEQRSR</sequence>
<keyword evidence="3" id="KW-1185">Reference proteome</keyword>
<name>A0AA38X6W1_9EURO</name>
<evidence type="ECO:0000313" key="3">
    <source>
        <dbReference type="Proteomes" id="UP001172673"/>
    </source>
</evidence>
<dbReference type="EMBL" id="JAPDRK010000011">
    <property type="protein sequence ID" value="KAJ9607864.1"/>
    <property type="molecule type" value="Genomic_DNA"/>
</dbReference>
<dbReference type="PANTHER" id="PTHR47784:SF5">
    <property type="entry name" value="STEROL UPTAKE CONTROL PROTEIN 2"/>
    <property type="match status" value="1"/>
</dbReference>